<dbReference type="InterPro" id="IPR027381">
    <property type="entry name" value="LytR/CpsA/Psr_C"/>
</dbReference>
<evidence type="ECO:0000259" key="2">
    <source>
        <dbReference type="Pfam" id="PF13399"/>
    </source>
</evidence>
<feature type="domain" description="LytR/CpsA/Psr regulator C-terminal" evidence="2">
    <location>
        <begin position="279"/>
        <end position="365"/>
    </location>
</feature>
<evidence type="ECO:0000313" key="4">
    <source>
        <dbReference type="Proteomes" id="UP000177369"/>
    </source>
</evidence>
<keyword evidence="1" id="KW-0472">Membrane</keyword>
<evidence type="ECO:0000256" key="1">
    <source>
        <dbReference type="SAM" id="Phobius"/>
    </source>
</evidence>
<dbReference type="EMBL" id="MFBD01000002">
    <property type="protein sequence ID" value="OGD89468.1"/>
    <property type="molecule type" value="Genomic_DNA"/>
</dbReference>
<dbReference type="Pfam" id="PF13399">
    <property type="entry name" value="LytR_C"/>
    <property type="match status" value="1"/>
</dbReference>
<keyword evidence="1" id="KW-1133">Transmembrane helix</keyword>
<evidence type="ECO:0000313" key="3">
    <source>
        <dbReference type="EMBL" id="OGD89468.1"/>
    </source>
</evidence>
<reference evidence="3 4" key="1">
    <citation type="journal article" date="2016" name="Nat. Commun.">
        <title>Thousands of microbial genomes shed light on interconnected biogeochemical processes in an aquifer system.</title>
        <authorList>
            <person name="Anantharaman K."/>
            <person name="Brown C.T."/>
            <person name="Hug L.A."/>
            <person name="Sharon I."/>
            <person name="Castelle C.J."/>
            <person name="Probst A.J."/>
            <person name="Thomas B.C."/>
            <person name="Singh A."/>
            <person name="Wilkins M.J."/>
            <person name="Karaoz U."/>
            <person name="Brodie E.L."/>
            <person name="Williams K.H."/>
            <person name="Hubbard S.S."/>
            <person name="Banfield J.F."/>
        </authorList>
    </citation>
    <scope>NUCLEOTIDE SEQUENCE [LARGE SCALE GENOMIC DNA]</scope>
</reference>
<protein>
    <recommendedName>
        <fullName evidence="2">LytR/CpsA/Psr regulator C-terminal domain-containing protein</fullName>
    </recommendedName>
</protein>
<gene>
    <name evidence="3" type="ORF">A3D04_02070</name>
</gene>
<proteinExistence type="predicted"/>
<keyword evidence="1" id="KW-0812">Transmembrane</keyword>
<dbReference type="Proteomes" id="UP000177369">
    <property type="component" value="Unassembled WGS sequence"/>
</dbReference>
<feature type="transmembrane region" description="Helical" evidence="1">
    <location>
        <begin position="210"/>
        <end position="230"/>
    </location>
</feature>
<dbReference type="STRING" id="1797714.A3D04_02070"/>
<accession>A0A1F5GC80</accession>
<name>A0A1F5GC80_9BACT</name>
<sequence>MLFSNPDTIIFLKRNSLEVYNQKSEGVQARLDFPPNYEKDQEIIDIEKFEQLISNFLSKLNLKDNKIIIVLSAENLFEKTLPLSDKTKEEAAAKKFFGSVPFDPQKVAKKQIRTKNGLNLIAANKNLYESIVHVLQKLQSEIRAAVPVSMFGITSLVLSRQDIKKITSNSEMLKTSNFLSGNAQIKQAADTPSDEENPQVEKKKSKLNPISVAGIAFIVVGLGIVVFLLFKQGILKQYSPFNKNPLPTLAPSPRESIPAIVDLENQEATGQAELSSKQDLTIQVLNGSGISGQASQVQALLQSLDYSQIETGNADSQDLTSTKIVYKQNVADSLISEIKTELEKTLANVETEEASDDIGFDIVITTGPAG</sequence>
<comment type="caution">
    <text evidence="3">The sequence shown here is derived from an EMBL/GenBank/DDBJ whole genome shotgun (WGS) entry which is preliminary data.</text>
</comment>
<dbReference type="Gene3D" id="3.30.70.2390">
    <property type="match status" value="1"/>
</dbReference>
<organism evidence="3 4">
    <name type="scientific">Candidatus Curtissbacteria bacterium RIFCSPHIGHO2_02_FULL_40_16b</name>
    <dbReference type="NCBI Taxonomy" id="1797714"/>
    <lineage>
        <taxon>Bacteria</taxon>
        <taxon>Candidatus Curtissiibacteriota</taxon>
    </lineage>
</organism>
<dbReference type="AlphaFoldDB" id="A0A1F5GC80"/>